<dbReference type="NCBIfam" id="NF002325">
    <property type="entry name" value="PRK01278.1"/>
    <property type="match status" value="1"/>
</dbReference>
<dbReference type="InterPro" id="IPR050103">
    <property type="entry name" value="Class-III_PLP-dep_AT"/>
</dbReference>
<evidence type="ECO:0000256" key="2">
    <source>
        <dbReference type="ARBA" id="ARBA00004173"/>
    </source>
</evidence>
<dbReference type="Gene3D" id="3.40.640.10">
    <property type="entry name" value="Type I PLP-dependent aspartate aminotransferase-like (Major domain)"/>
    <property type="match status" value="1"/>
</dbReference>
<dbReference type="EMBL" id="JAVHNQ010000001">
    <property type="protein sequence ID" value="KAK6359460.1"/>
    <property type="molecule type" value="Genomic_DNA"/>
</dbReference>
<dbReference type="CDD" id="cd00610">
    <property type="entry name" value="OAT_like"/>
    <property type="match status" value="1"/>
</dbReference>
<keyword evidence="9 10" id="KW-0663">Pyridoxal phosphate</keyword>
<protein>
    <recommendedName>
        <fullName evidence="5">acetylornithine transaminase</fullName>
        <ecNumber evidence="5">2.6.1.11</ecNumber>
    </recommendedName>
</protein>
<evidence type="ECO:0000256" key="10">
    <source>
        <dbReference type="RuleBase" id="RU003560"/>
    </source>
</evidence>
<comment type="similarity">
    <text evidence="4 10">Belongs to the class-III pyridoxal-phosphate-dependent aminotransferase family.</text>
</comment>
<dbReference type="FunFam" id="3.40.640.10:FF:000004">
    <property type="entry name" value="Acetylornithine aminotransferase"/>
    <property type="match status" value="1"/>
</dbReference>
<dbReference type="PANTHER" id="PTHR11986:SF79">
    <property type="entry name" value="ACETYLORNITHINE AMINOTRANSFERASE, MITOCHONDRIAL"/>
    <property type="match status" value="1"/>
</dbReference>
<keyword evidence="7" id="KW-0028">Amino-acid biosynthesis</keyword>
<evidence type="ECO:0000256" key="4">
    <source>
        <dbReference type="ARBA" id="ARBA00008954"/>
    </source>
</evidence>
<evidence type="ECO:0000313" key="12">
    <source>
        <dbReference type="Proteomes" id="UP001375240"/>
    </source>
</evidence>
<dbReference type="PIRSF" id="PIRSF000521">
    <property type="entry name" value="Transaminase_4ab_Lys_Orn"/>
    <property type="match status" value="1"/>
</dbReference>
<evidence type="ECO:0000313" key="11">
    <source>
        <dbReference type="EMBL" id="KAK6359460.1"/>
    </source>
</evidence>
<evidence type="ECO:0000256" key="1">
    <source>
        <dbReference type="ARBA" id="ARBA00001933"/>
    </source>
</evidence>
<proteinExistence type="inferred from homology"/>
<dbReference type="InterPro" id="IPR015424">
    <property type="entry name" value="PyrdxlP-dep_Trfase"/>
</dbReference>
<evidence type="ECO:0000256" key="5">
    <source>
        <dbReference type="ARBA" id="ARBA00012919"/>
    </source>
</evidence>
<evidence type="ECO:0000256" key="9">
    <source>
        <dbReference type="ARBA" id="ARBA00022898"/>
    </source>
</evidence>
<evidence type="ECO:0000256" key="3">
    <source>
        <dbReference type="ARBA" id="ARBA00005024"/>
    </source>
</evidence>
<dbReference type="Pfam" id="PF00202">
    <property type="entry name" value="Aminotran_3"/>
    <property type="match status" value="1"/>
</dbReference>
<dbReference type="InterPro" id="IPR004636">
    <property type="entry name" value="AcOrn/SuccOrn_fam"/>
</dbReference>
<dbReference type="GO" id="GO:0030170">
    <property type="term" value="F:pyridoxal phosphate binding"/>
    <property type="evidence" value="ECO:0007669"/>
    <property type="project" value="InterPro"/>
</dbReference>
<keyword evidence="8" id="KW-0808">Transferase</keyword>
<comment type="caution">
    <text evidence="11">The sequence shown here is derived from an EMBL/GenBank/DDBJ whole genome shotgun (WGS) entry which is preliminary data.</text>
</comment>
<accession>A0AAV9VBU2</accession>
<dbReference type="GO" id="GO:0006526">
    <property type="term" value="P:L-arginine biosynthetic process"/>
    <property type="evidence" value="ECO:0007669"/>
    <property type="project" value="UniProtKB-ARBA"/>
</dbReference>
<comment type="pathway">
    <text evidence="3">Amino-acid biosynthesis; L-arginine biosynthesis; N(2)-acetyl-L-ornithine from L-glutamate: step 4/4.</text>
</comment>
<dbReference type="EC" id="2.6.1.11" evidence="5"/>
<dbReference type="NCBIfam" id="TIGR00707">
    <property type="entry name" value="argD"/>
    <property type="match status" value="1"/>
</dbReference>
<dbReference type="InterPro" id="IPR049704">
    <property type="entry name" value="Aminotrans_3_PPA_site"/>
</dbReference>
<dbReference type="InterPro" id="IPR015421">
    <property type="entry name" value="PyrdxlP-dep_Trfase_major"/>
</dbReference>
<dbReference type="GO" id="GO:0003992">
    <property type="term" value="F:N2-acetyl-L-ornithine:2-oxoglutarate 5-aminotransferase activity"/>
    <property type="evidence" value="ECO:0007669"/>
    <property type="project" value="UniProtKB-EC"/>
</dbReference>
<dbReference type="GO" id="GO:0042802">
    <property type="term" value="F:identical protein binding"/>
    <property type="evidence" value="ECO:0007669"/>
    <property type="project" value="TreeGrafter"/>
</dbReference>
<keyword evidence="6 11" id="KW-0032">Aminotransferase</keyword>
<dbReference type="SUPFAM" id="SSF53383">
    <property type="entry name" value="PLP-dependent transferases"/>
    <property type="match status" value="1"/>
</dbReference>
<dbReference type="HAMAP" id="MF_01107">
    <property type="entry name" value="ArgD_aminotrans_3"/>
    <property type="match status" value="1"/>
</dbReference>
<comment type="subcellular location">
    <subcellularLocation>
        <location evidence="2">Mitochondrion</location>
    </subcellularLocation>
</comment>
<sequence>MAALRLPLRSFRVLGRAPAGINVASRPLLNSPCYRAASTAAAAQAAHIAQSEGASAPRKEAKEAIAEEAKYMVATYSRPNIMFKRGEGCYLWDTEQQRYLDFTAGIAVNSLGHADDGVTSVIADQAGRLIHACNLYHNPWTGELSRLIVETTRASGAMADASRVFICNSGSEANEAAIKFARKVGKSFSESKTEFVSFHNSFHGRTMGSLSATPNKKYQAPFAPMVPGFRYGDMNDVAALDQLVTENTCGVLIEPIQGEGGIHIATDEFMLALRKRCDAVGAVLIYDEIQCGLGRTGQLWAHAALPAEAHPDIMTTAKALGNGVPVGATIVTEKVAEKIVIGDHGTTFGGNPLAARVAHHVLQRLADKELLAEVVRKGGMFKEKLEEMKGRWPELITEVRGRGLILGVQLTRDPAGIVTECRERGLLILTAGVNTLRIVPPLVITDGEIQEGLGILEGVLEKAARQ</sequence>
<evidence type="ECO:0000256" key="6">
    <source>
        <dbReference type="ARBA" id="ARBA00022576"/>
    </source>
</evidence>
<reference evidence="11 12" key="1">
    <citation type="submission" date="2019-10" db="EMBL/GenBank/DDBJ databases">
        <authorList>
            <person name="Palmer J.M."/>
        </authorList>
    </citation>
    <scope>NUCLEOTIDE SEQUENCE [LARGE SCALE GENOMIC DNA]</scope>
    <source>
        <strain evidence="11 12">TWF696</strain>
    </source>
</reference>
<dbReference type="GO" id="GO:0005759">
    <property type="term" value="C:mitochondrial matrix"/>
    <property type="evidence" value="ECO:0007669"/>
    <property type="project" value="TreeGrafter"/>
</dbReference>
<evidence type="ECO:0000256" key="7">
    <source>
        <dbReference type="ARBA" id="ARBA00022605"/>
    </source>
</evidence>
<dbReference type="AlphaFoldDB" id="A0AAV9VBU2"/>
<dbReference type="PROSITE" id="PS00600">
    <property type="entry name" value="AA_TRANSFER_CLASS_3"/>
    <property type="match status" value="1"/>
</dbReference>
<dbReference type="Gene3D" id="3.90.1150.10">
    <property type="entry name" value="Aspartate Aminotransferase, domain 1"/>
    <property type="match status" value="1"/>
</dbReference>
<name>A0AAV9VBU2_9PEZI</name>
<organism evidence="11 12">
    <name type="scientific">Orbilia brochopaga</name>
    <dbReference type="NCBI Taxonomy" id="3140254"/>
    <lineage>
        <taxon>Eukaryota</taxon>
        <taxon>Fungi</taxon>
        <taxon>Dikarya</taxon>
        <taxon>Ascomycota</taxon>
        <taxon>Pezizomycotina</taxon>
        <taxon>Orbiliomycetes</taxon>
        <taxon>Orbiliales</taxon>
        <taxon>Orbiliaceae</taxon>
        <taxon>Orbilia</taxon>
    </lineage>
</organism>
<gene>
    <name evidence="11" type="primary">ARG8</name>
    <name evidence="11" type="ORF">TWF696_000616</name>
</gene>
<dbReference type="InterPro" id="IPR005814">
    <property type="entry name" value="Aminotrans_3"/>
</dbReference>
<dbReference type="InterPro" id="IPR015422">
    <property type="entry name" value="PyrdxlP-dep_Trfase_small"/>
</dbReference>
<dbReference type="Proteomes" id="UP001375240">
    <property type="component" value="Unassembled WGS sequence"/>
</dbReference>
<comment type="cofactor">
    <cofactor evidence="1">
        <name>pyridoxal 5'-phosphate</name>
        <dbReference type="ChEBI" id="CHEBI:597326"/>
    </cofactor>
</comment>
<dbReference type="PANTHER" id="PTHR11986">
    <property type="entry name" value="AMINOTRANSFERASE CLASS III"/>
    <property type="match status" value="1"/>
</dbReference>
<keyword evidence="12" id="KW-1185">Reference proteome</keyword>
<evidence type="ECO:0000256" key="8">
    <source>
        <dbReference type="ARBA" id="ARBA00022679"/>
    </source>
</evidence>